<dbReference type="InterPro" id="IPR000182">
    <property type="entry name" value="GNAT_dom"/>
</dbReference>
<evidence type="ECO:0000313" key="3">
    <source>
        <dbReference type="Proteomes" id="UP000298138"/>
    </source>
</evidence>
<dbReference type="SUPFAM" id="SSF55729">
    <property type="entry name" value="Acyl-CoA N-acyltransferases (Nat)"/>
    <property type="match status" value="1"/>
</dbReference>
<gene>
    <name evidence="2" type="ORF">EX30DRAFT_336161</name>
</gene>
<keyword evidence="2" id="KW-0012">Acyltransferase</keyword>
<dbReference type="OrthoDB" id="2129362at2759"/>
<dbReference type="STRING" id="341454.A0A4S2MIS9"/>
<feature type="domain" description="N-acetyltransferase" evidence="1">
    <location>
        <begin position="39"/>
        <end position="223"/>
    </location>
</feature>
<reference evidence="2 3" key="1">
    <citation type="submission" date="2019-04" db="EMBL/GenBank/DDBJ databases">
        <title>Comparative genomics and transcriptomics to analyze fruiting body development in filamentous ascomycetes.</title>
        <authorList>
            <consortium name="DOE Joint Genome Institute"/>
            <person name="Lutkenhaus R."/>
            <person name="Traeger S."/>
            <person name="Breuer J."/>
            <person name="Kuo A."/>
            <person name="Lipzen A."/>
            <person name="Pangilinan J."/>
            <person name="Dilworth D."/>
            <person name="Sandor L."/>
            <person name="Poggeler S."/>
            <person name="Barry K."/>
            <person name="Grigoriev I.V."/>
            <person name="Nowrousian M."/>
        </authorList>
    </citation>
    <scope>NUCLEOTIDE SEQUENCE [LARGE SCALE GENOMIC DNA]</scope>
    <source>
        <strain evidence="2 3">CBS 389.68</strain>
    </source>
</reference>
<proteinExistence type="predicted"/>
<name>A0A4S2MIS9_9PEZI</name>
<protein>
    <submittedName>
        <fullName evidence="2">Acyl-CoA N-acyltransferase</fullName>
    </submittedName>
</protein>
<accession>A0A4S2MIS9</accession>
<evidence type="ECO:0000259" key="1">
    <source>
        <dbReference type="PROSITE" id="PS51186"/>
    </source>
</evidence>
<dbReference type="InterPro" id="IPR016181">
    <property type="entry name" value="Acyl_CoA_acyltransferase"/>
</dbReference>
<dbReference type="Proteomes" id="UP000298138">
    <property type="component" value="Unassembled WGS sequence"/>
</dbReference>
<dbReference type="InParanoid" id="A0A4S2MIS9"/>
<dbReference type="PROSITE" id="PS51186">
    <property type="entry name" value="GNAT"/>
    <property type="match status" value="1"/>
</dbReference>
<keyword evidence="3" id="KW-1185">Reference proteome</keyword>
<dbReference type="AlphaFoldDB" id="A0A4S2MIS9"/>
<organism evidence="2 3">
    <name type="scientific">Ascodesmis nigricans</name>
    <dbReference type="NCBI Taxonomy" id="341454"/>
    <lineage>
        <taxon>Eukaryota</taxon>
        <taxon>Fungi</taxon>
        <taxon>Dikarya</taxon>
        <taxon>Ascomycota</taxon>
        <taxon>Pezizomycotina</taxon>
        <taxon>Pezizomycetes</taxon>
        <taxon>Pezizales</taxon>
        <taxon>Ascodesmidaceae</taxon>
        <taxon>Ascodesmis</taxon>
    </lineage>
</organism>
<dbReference type="GO" id="GO:0016747">
    <property type="term" value="F:acyltransferase activity, transferring groups other than amino-acyl groups"/>
    <property type="evidence" value="ECO:0007669"/>
    <property type="project" value="InterPro"/>
</dbReference>
<keyword evidence="2" id="KW-0808">Transferase</keyword>
<sequence length="230" mass="26306">MSPRRFRPLTRILRPSPTRRLLTTPSKYPTFSSPSGLSYHIRPARHQDAPRLCDIFTHYVRNSAVTLDLAPPDLKFHQDAIAAGARDALPVLVAAGKADDKAGDDDVVIGYRATRFLFPGRVGWSRTVTGSTYIDRDYLHRGIGSRLITEVMRMLRERAAVSHPTVVPEHVDDVEKKLLVQMGWANDERWYRRQGYERVGRVRNAGWKFGRDWDVVWWQRSVKLGEGEGK</sequence>
<evidence type="ECO:0000313" key="2">
    <source>
        <dbReference type="EMBL" id="TGZ76826.1"/>
    </source>
</evidence>
<dbReference type="EMBL" id="ML220165">
    <property type="protein sequence ID" value="TGZ76826.1"/>
    <property type="molecule type" value="Genomic_DNA"/>
</dbReference>
<dbReference type="Gene3D" id="3.40.630.30">
    <property type="match status" value="1"/>
</dbReference>